<gene>
    <name evidence="1" type="ORF">SteCoe_25654</name>
</gene>
<evidence type="ECO:0000313" key="2">
    <source>
        <dbReference type="Proteomes" id="UP000187209"/>
    </source>
</evidence>
<dbReference type="Proteomes" id="UP000187209">
    <property type="component" value="Unassembled WGS sequence"/>
</dbReference>
<keyword evidence="2" id="KW-1185">Reference proteome</keyword>
<reference evidence="1 2" key="1">
    <citation type="submission" date="2016-11" db="EMBL/GenBank/DDBJ databases">
        <title>The macronuclear genome of Stentor coeruleus: a giant cell with tiny introns.</title>
        <authorList>
            <person name="Slabodnick M."/>
            <person name="Ruby J.G."/>
            <person name="Reiff S.B."/>
            <person name="Swart E.C."/>
            <person name="Gosai S."/>
            <person name="Prabakaran S."/>
            <person name="Witkowska E."/>
            <person name="Larue G.E."/>
            <person name="Fisher S."/>
            <person name="Freeman R.M."/>
            <person name="Gunawardena J."/>
            <person name="Chu W."/>
            <person name="Stover N.A."/>
            <person name="Gregory B.D."/>
            <person name="Nowacki M."/>
            <person name="Derisi J."/>
            <person name="Roy S.W."/>
            <person name="Marshall W.F."/>
            <person name="Sood P."/>
        </authorList>
    </citation>
    <scope>NUCLEOTIDE SEQUENCE [LARGE SCALE GENOMIC DNA]</scope>
    <source>
        <strain evidence="1">WM001</strain>
    </source>
</reference>
<proteinExistence type="predicted"/>
<sequence>MKKSESANDIRIHSVWDLKTYEITIPPYNEAKNISEIALSKVNAFKEKIQQNIQPIVHFPKIAPRIKKRRAREYSRKLTSSFSKQKNRQECGVNRHFSELENHFLSVSNGKVSLNSVMSEKKIVEKTEEVTTHTFDLDSRFSEDFKSKLAELKDKEQKMRLIIRKKYEAKIVSKAKYNNC</sequence>
<accession>A0A1R2BER2</accession>
<organism evidence="1 2">
    <name type="scientific">Stentor coeruleus</name>
    <dbReference type="NCBI Taxonomy" id="5963"/>
    <lineage>
        <taxon>Eukaryota</taxon>
        <taxon>Sar</taxon>
        <taxon>Alveolata</taxon>
        <taxon>Ciliophora</taxon>
        <taxon>Postciliodesmatophora</taxon>
        <taxon>Heterotrichea</taxon>
        <taxon>Heterotrichida</taxon>
        <taxon>Stentoridae</taxon>
        <taxon>Stentor</taxon>
    </lineage>
</organism>
<evidence type="ECO:0000313" key="1">
    <source>
        <dbReference type="EMBL" id="OMJ75256.1"/>
    </source>
</evidence>
<dbReference type="AlphaFoldDB" id="A0A1R2BER2"/>
<dbReference type="EMBL" id="MPUH01000701">
    <property type="protein sequence ID" value="OMJ75256.1"/>
    <property type="molecule type" value="Genomic_DNA"/>
</dbReference>
<name>A0A1R2BER2_9CILI</name>
<protein>
    <submittedName>
        <fullName evidence="1">Uncharacterized protein</fullName>
    </submittedName>
</protein>
<comment type="caution">
    <text evidence="1">The sequence shown here is derived from an EMBL/GenBank/DDBJ whole genome shotgun (WGS) entry which is preliminary data.</text>
</comment>